<evidence type="ECO:0000313" key="4">
    <source>
        <dbReference type="Proteomes" id="UP001277761"/>
    </source>
</evidence>
<dbReference type="Pfam" id="PF01451">
    <property type="entry name" value="LMWPc"/>
    <property type="match status" value="1"/>
</dbReference>
<gene>
    <name evidence="3" type="ORF">SK069_01270</name>
</gene>
<dbReference type="Gene3D" id="3.40.50.2300">
    <property type="match status" value="1"/>
</dbReference>
<dbReference type="InterPro" id="IPR023485">
    <property type="entry name" value="Ptyr_pPase"/>
</dbReference>
<dbReference type="EC" id="1.20.4.4" evidence="3"/>
<dbReference type="SMART" id="SM00226">
    <property type="entry name" value="LMWPc"/>
    <property type="match status" value="1"/>
</dbReference>
<accession>A0ABU4VGZ6</accession>
<feature type="domain" description="Phosphotyrosine protein phosphatase I" evidence="2">
    <location>
        <begin position="2"/>
        <end position="126"/>
    </location>
</feature>
<sequence length="209" mass="23033">MRHVLFVCNHNAGRSQMAHAFFAAIAPDDIVVSSAGTQPAKAVWPVVVEAMAEVGIDISDQKPQKLTNEMQLQTDWAITMGCGDACPFVPAAVHAWDLKDPSTMQIEDVRKVRDEIQLLVQDLVDHHLSEVYADRTAHQLRLERLLRLLSDLQDHTPQEIRACADRILGEFSEGAVRSHVMTLAHRRAKECLKAGGCAPVPTDLAPAFA</sequence>
<dbReference type="InterPro" id="IPR036196">
    <property type="entry name" value="Ptyr_pPase_sf"/>
</dbReference>
<organism evidence="3 4">
    <name type="scientific">Patulibacter brassicae</name>
    <dbReference type="NCBI Taxonomy" id="1705717"/>
    <lineage>
        <taxon>Bacteria</taxon>
        <taxon>Bacillati</taxon>
        <taxon>Actinomycetota</taxon>
        <taxon>Thermoleophilia</taxon>
        <taxon>Solirubrobacterales</taxon>
        <taxon>Patulibacteraceae</taxon>
        <taxon>Patulibacter</taxon>
    </lineage>
</organism>
<dbReference type="GO" id="GO:0030612">
    <property type="term" value="F:arsenate reductase (thioredoxin) activity"/>
    <property type="evidence" value="ECO:0007669"/>
    <property type="project" value="UniProtKB-EC"/>
</dbReference>
<dbReference type="Proteomes" id="UP001277761">
    <property type="component" value="Unassembled WGS sequence"/>
</dbReference>
<keyword evidence="1" id="KW-0059">Arsenical resistance</keyword>
<evidence type="ECO:0000313" key="3">
    <source>
        <dbReference type="EMBL" id="MDX8150211.1"/>
    </source>
</evidence>
<comment type="caution">
    <text evidence="3">The sequence shown here is derived from an EMBL/GenBank/DDBJ whole genome shotgun (WGS) entry which is preliminary data.</text>
</comment>
<dbReference type="PANTHER" id="PTHR43428:SF1">
    <property type="entry name" value="ARSENATE REDUCTASE"/>
    <property type="match status" value="1"/>
</dbReference>
<dbReference type="SUPFAM" id="SSF52788">
    <property type="entry name" value="Phosphotyrosine protein phosphatases I"/>
    <property type="match status" value="1"/>
</dbReference>
<reference evidence="3 4" key="1">
    <citation type="submission" date="2023-11" db="EMBL/GenBank/DDBJ databases">
        <authorList>
            <person name="Xu M."/>
            <person name="Jiang T."/>
        </authorList>
    </citation>
    <scope>NUCLEOTIDE SEQUENCE [LARGE SCALE GENOMIC DNA]</scope>
    <source>
        <strain evidence="3 4">SD</strain>
    </source>
</reference>
<dbReference type="EMBL" id="JAXAVX010000001">
    <property type="protein sequence ID" value="MDX8150211.1"/>
    <property type="molecule type" value="Genomic_DNA"/>
</dbReference>
<protein>
    <submittedName>
        <fullName evidence="3">Arsenate reductase ArsC</fullName>
        <ecNumber evidence="3">1.20.4.4</ecNumber>
    </submittedName>
</protein>
<proteinExistence type="predicted"/>
<name>A0ABU4VGZ6_9ACTN</name>
<keyword evidence="4" id="KW-1185">Reference proteome</keyword>
<keyword evidence="3" id="KW-0560">Oxidoreductase</keyword>
<evidence type="ECO:0000259" key="2">
    <source>
        <dbReference type="SMART" id="SM00226"/>
    </source>
</evidence>
<dbReference type="RefSeq" id="WP_319952363.1">
    <property type="nucleotide sequence ID" value="NZ_JAXAVX010000001.1"/>
</dbReference>
<dbReference type="PANTHER" id="PTHR43428">
    <property type="entry name" value="ARSENATE REDUCTASE"/>
    <property type="match status" value="1"/>
</dbReference>
<dbReference type="CDD" id="cd16345">
    <property type="entry name" value="LMWP_ArsC"/>
    <property type="match status" value="1"/>
</dbReference>
<evidence type="ECO:0000256" key="1">
    <source>
        <dbReference type="ARBA" id="ARBA00022849"/>
    </source>
</evidence>